<reference evidence="2 3" key="1">
    <citation type="submission" date="2019-03" db="EMBL/GenBank/DDBJ databases">
        <title>Arenimonas daejeonensis sp. nov., isolated from compost.</title>
        <authorList>
            <person name="Jeon C.O."/>
        </authorList>
    </citation>
    <scope>NUCLEOTIDE SEQUENCE [LARGE SCALE GENOMIC DNA]</scope>
    <source>
        <strain evidence="2 3">R29</strain>
    </source>
</reference>
<feature type="chain" id="PRO_5023137440" description="Lipoprotein" evidence="1">
    <location>
        <begin position="29"/>
        <end position="190"/>
    </location>
</feature>
<sequence length="190" mass="21116">MTLKTPSCLPLALLFLALAACSPPAPEAAVDTVLGADEDRRIELEKRRDQVEADRATIGPFRLISSRYRHQAQESGWQRPMLDLVLENGTRLSVARFTVLLTLSSPGRKEPWLRQEFLVNMKNTLAPGQRHETTLTPSPDSEWGLLQAPTDARMRVDVMSVRTPEGETYLGPGAFTPQDAVELVRLNAAR</sequence>
<keyword evidence="1" id="KW-0732">Signal</keyword>
<dbReference type="Proteomes" id="UP000305760">
    <property type="component" value="Unassembled WGS sequence"/>
</dbReference>
<accession>A0A5C4RV25</accession>
<proteinExistence type="predicted"/>
<evidence type="ECO:0000256" key="1">
    <source>
        <dbReference type="SAM" id="SignalP"/>
    </source>
</evidence>
<protein>
    <recommendedName>
        <fullName evidence="4">Lipoprotein</fullName>
    </recommendedName>
</protein>
<dbReference type="PROSITE" id="PS51257">
    <property type="entry name" value="PROKAR_LIPOPROTEIN"/>
    <property type="match status" value="1"/>
</dbReference>
<name>A0A5C4RV25_9GAMM</name>
<dbReference type="RefSeq" id="WP_139445533.1">
    <property type="nucleotide sequence ID" value="NZ_SMDR01000001.1"/>
</dbReference>
<feature type="signal peptide" evidence="1">
    <location>
        <begin position="1"/>
        <end position="28"/>
    </location>
</feature>
<evidence type="ECO:0000313" key="2">
    <source>
        <dbReference type="EMBL" id="TNJ34782.1"/>
    </source>
</evidence>
<dbReference type="AlphaFoldDB" id="A0A5C4RV25"/>
<comment type="caution">
    <text evidence="2">The sequence shown here is derived from an EMBL/GenBank/DDBJ whole genome shotgun (WGS) entry which is preliminary data.</text>
</comment>
<keyword evidence="3" id="KW-1185">Reference proteome</keyword>
<gene>
    <name evidence="2" type="ORF">E1B00_03090</name>
</gene>
<dbReference type="OrthoDB" id="5540991at2"/>
<organism evidence="2 3">
    <name type="scientific">Arenimonas terrae</name>
    <dbReference type="NCBI Taxonomy" id="2546226"/>
    <lineage>
        <taxon>Bacteria</taxon>
        <taxon>Pseudomonadati</taxon>
        <taxon>Pseudomonadota</taxon>
        <taxon>Gammaproteobacteria</taxon>
        <taxon>Lysobacterales</taxon>
        <taxon>Lysobacteraceae</taxon>
        <taxon>Arenimonas</taxon>
    </lineage>
</organism>
<evidence type="ECO:0008006" key="4">
    <source>
        <dbReference type="Google" id="ProtNLM"/>
    </source>
</evidence>
<dbReference type="EMBL" id="SMDR01000001">
    <property type="protein sequence ID" value="TNJ34782.1"/>
    <property type="molecule type" value="Genomic_DNA"/>
</dbReference>
<evidence type="ECO:0000313" key="3">
    <source>
        <dbReference type="Proteomes" id="UP000305760"/>
    </source>
</evidence>